<reference evidence="16 17" key="1">
    <citation type="submission" date="2015-10" db="EMBL/GenBank/DDBJ databases">
        <title>Metagenome-Assembled Genomes uncover a global brackish microbiome.</title>
        <authorList>
            <person name="Hugerth L.W."/>
            <person name="Larsson J."/>
            <person name="Alneberg J."/>
            <person name="Lindh M.V."/>
            <person name="Legrand C."/>
            <person name="Pinhassi J."/>
            <person name="Andersson A.F."/>
        </authorList>
    </citation>
    <scope>NUCLEOTIDE SEQUENCE [LARGE SCALE GENOMIC DNA]</scope>
    <source>
        <strain evidence="16">BACL2 MAG-120802-bin41</strain>
    </source>
</reference>
<evidence type="ECO:0000313" key="17">
    <source>
        <dbReference type="Proteomes" id="UP000053941"/>
    </source>
</evidence>
<keyword evidence="5 13" id="KW-0235">DNA replication</keyword>
<dbReference type="GO" id="GO:0005524">
    <property type="term" value="F:ATP binding"/>
    <property type="evidence" value="ECO:0007669"/>
    <property type="project" value="UniProtKB-UniRule"/>
</dbReference>
<evidence type="ECO:0000256" key="5">
    <source>
        <dbReference type="ARBA" id="ARBA00022705"/>
    </source>
</evidence>
<accession>A0A0R2NX82</accession>
<dbReference type="GO" id="GO:0006260">
    <property type="term" value="P:DNA replication"/>
    <property type="evidence" value="ECO:0007669"/>
    <property type="project" value="UniProtKB-UniRule"/>
</dbReference>
<evidence type="ECO:0000256" key="9">
    <source>
        <dbReference type="ARBA" id="ARBA00023125"/>
    </source>
</evidence>
<dbReference type="SUPFAM" id="SSF52540">
    <property type="entry name" value="P-loop containing nucleoside triphosphate hydrolases"/>
    <property type="match status" value="1"/>
</dbReference>
<evidence type="ECO:0000256" key="1">
    <source>
        <dbReference type="ARBA" id="ARBA00004496"/>
    </source>
</evidence>
<dbReference type="PANTHER" id="PTHR32182">
    <property type="entry name" value="DNA REPLICATION AND REPAIR PROTEIN RECF"/>
    <property type="match status" value="1"/>
</dbReference>
<organism evidence="16 17">
    <name type="scientific">Actinobacteria bacterium BACL2 MAG-120802-bin41</name>
    <dbReference type="NCBI Taxonomy" id="1655568"/>
    <lineage>
        <taxon>Bacteria</taxon>
        <taxon>Bacillati</taxon>
        <taxon>Actinomycetota</taxon>
        <taxon>Actinomycetes</taxon>
        <taxon>Actinomycetes incertae sedis</taxon>
        <taxon>ac1 cluster</taxon>
    </lineage>
</organism>
<dbReference type="CDD" id="cd03242">
    <property type="entry name" value="ABC_RecF"/>
    <property type="match status" value="1"/>
</dbReference>
<dbReference type="InterPro" id="IPR018078">
    <property type="entry name" value="DNA-binding_RecF_CS"/>
</dbReference>
<evidence type="ECO:0000256" key="14">
    <source>
        <dbReference type="RuleBase" id="RU000578"/>
    </source>
</evidence>
<name>A0A0R2NX82_9ACTN</name>
<evidence type="ECO:0000256" key="6">
    <source>
        <dbReference type="ARBA" id="ARBA00022741"/>
    </source>
</evidence>
<evidence type="ECO:0000256" key="7">
    <source>
        <dbReference type="ARBA" id="ARBA00022763"/>
    </source>
</evidence>
<keyword evidence="7 13" id="KW-0227">DNA damage</keyword>
<gene>
    <name evidence="13" type="primary">recF</name>
    <name evidence="16" type="ORF">ABR60_00365</name>
</gene>
<feature type="binding site" evidence="13">
    <location>
        <begin position="30"/>
        <end position="37"/>
    </location>
    <ligand>
        <name>ATP</name>
        <dbReference type="ChEBI" id="CHEBI:30616"/>
    </ligand>
</feature>
<evidence type="ECO:0000256" key="13">
    <source>
        <dbReference type="HAMAP-Rule" id="MF_00365"/>
    </source>
</evidence>
<dbReference type="EMBL" id="LIAS01000194">
    <property type="protein sequence ID" value="KRO29019.1"/>
    <property type="molecule type" value="Genomic_DNA"/>
</dbReference>
<keyword evidence="11 13" id="KW-0742">SOS response</keyword>
<protein>
    <recommendedName>
        <fullName evidence="3 13">DNA replication and repair protein RecF</fullName>
    </recommendedName>
</protein>
<feature type="domain" description="RecF/RecN/SMC N-terminal" evidence="15">
    <location>
        <begin position="3"/>
        <end position="342"/>
    </location>
</feature>
<keyword evidence="10 13" id="KW-0234">DNA repair</keyword>
<evidence type="ECO:0000256" key="2">
    <source>
        <dbReference type="ARBA" id="ARBA00008016"/>
    </source>
</evidence>
<dbReference type="InterPro" id="IPR003395">
    <property type="entry name" value="RecF/RecN/SMC_N"/>
</dbReference>
<evidence type="ECO:0000259" key="15">
    <source>
        <dbReference type="Pfam" id="PF02463"/>
    </source>
</evidence>
<dbReference type="PROSITE" id="PS00618">
    <property type="entry name" value="RECF_2"/>
    <property type="match status" value="1"/>
</dbReference>
<dbReference type="GO" id="GO:0009432">
    <property type="term" value="P:SOS response"/>
    <property type="evidence" value="ECO:0007669"/>
    <property type="project" value="UniProtKB-UniRule"/>
</dbReference>
<dbReference type="GO" id="GO:0003697">
    <property type="term" value="F:single-stranded DNA binding"/>
    <property type="evidence" value="ECO:0007669"/>
    <property type="project" value="UniProtKB-UniRule"/>
</dbReference>
<dbReference type="PROSITE" id="PS00617">
    <property type="entry name" value="RECF_1"/>
    <property type="match status" value="1"/>
</dbReference>
<evidence type="ECO:0000256" key="11">
    <source>
        <dbReference type="ARBA" id="ARBA00023236"/>
    </source>
</evidence>
<evidence type="ECO:0000313" key="16">
    <source>
        <dbReference type="EMBL" id="KRO29019.1"/>
    </source>
</evidence>
<keyword evidence="4 13" id="KW-0963">Cytoplasm</keyword>
<dbReference type="Gene3D" id="3.40.50.300">
    <property type="entry name" value="P-loop containing nucleotide triphosphate hydrolases"/>
    <property type="match status" value="1"/>
</dbReference>
<keyword evidence="8 13" id="KW-0067">ATP-binding</keyword>
<evidence type="ECO:0000256" key="4">
    <source>
        <dbReference type="ARBA" id="ARBA00022490"/>
    </source>
</evidence>
<proteinExistence type="inferred from homology"/>
<dbReference type="NCBIfam" id="TIGR00611">
    <property type="entry name" value="recf"/>
    <property type="match status" value="1"/>
</dbReference>
<dbReference type="InterPro" id="IPR001238">
    <property type="entry name" value="DNA-binding_RecF"/>
</dbReference>
<dbReference type="InterPro" id="IPR027417">
    <property type="entry name" value="P-loop_NTPase"/>
</dbReference>
<comment type="subcellular location">
    <subcellularLocation>
        <location evidence="1 13 14">Cytoplasm</location>
    </subcellularLocation>
</comment>
<dbReference type="HAMAP" id="MF_00365">
    <property type="entry name" value="RecF"/>
    <property type="match status" value="1"/>
</dbReference>
<dbReference type="GO" id="GO:0006302">
    <property type="term" value="P:double-strand break repair"/>
    <property type="evidence" value="ECO:0007669"/>
    <property type="project" value="TreeGrafter"/>
</dbReference>
<comment type="function">
    <text evidence="12 13 14">The RecF protein is involved in DNA metabolism; it is required for DNA replication and normal SOS inducibility. RecF binds preferentially to single-stranded, linear DNA. It also seems to bind ATP.</text>
</comment>
<dbReference type="PANTHER" id="PTHR32182:SF0">
    <property type="entry name" value="DNA REPLICATION AND REPAIR PROTEIN RECF"/>
    <property type="match status" value="1"/>
</dbReference>
<evidence type="ECO:0000256" key="3">
    <source>
        <dbReference type="ARBA" id="ARBA00020170"/>
    </source>
</evidence>
<dbReference type="Proteomes" id="UP000053941">
    <property type="component" value="Unassembled WGS sequence"/>
</dbReference>
<evidence type="ECO:0000256" key="12">
    <source>
        <dbReference type="ARBA" id="ARBA00025401"/>
    </source>
</evidence>
<sequence>MFVSHLSLKDFRSYENLELSLKTGQNIFIGENGEGKTNIIEALMYLALLSSHRISSDQPLIKLGSERAYIRAKIESDERTTLVELEINNGKANRAKVNQNPVRSQKELLGLVKSVCFSPEDLDLVRGDPSERRSFLDQLLIQQSPRLAGVISDYERALKQRNSLLKSRAPESSLRSWSDHLATFGGELIAGRIKLINQIEPLFQKAYKNLSAKKLAKLGYKSSIPAPSAEKEVNRELILKAINEVKAQEIERGISLVGPHRDDLLLNLGDHPVKGYASHGESWSIALALRLASYQLFINEGAKPILILDDVFSELDEGRREKLLEIADSAEQTFITVAVENDLPKAIQGAKFNVELGKVITL</sequence>
<evidence type="ECO:0000256" key="10">
    <source>
        <dbReference type="ARBA" id="ARBA00023204"/>
    </source>
</evidence>
<comment type="caution">
    <text evidence="16">The sequence shown here is derived from an EMBL/GenBank/DDBJ whole genome shotgun (WGS) entry which is preliminary data.</text>
</comment>
<keyword evidence="6 13" id="KW-0547">Nucleotide-binding</keyword>
<comment type="similarity">
    <text evidence="2 13 14">Belongs to the RecF family.</text>
</comment>
<dbReference type="InterPro" id="IPR042174">
    <property type="entry name" value="RecF_2"/>
</dbReference>
<dbReference type="AlphaFoldDB" id="A0A0R2NX82"/>
<dbReference type="GO" id="GO:0000731">
    <property type="term" value="P:DNA synthesis involved in DNA repair"/>
    <property type="evidence" value="ECO:0007669"/>
    <property type="project" value="TreeGrafter"/>
</dbReference>
<evidence type="ECO:0000256" key="8">
    <source>
        <dbReference type="ARBA" id="ARBA00022840"/>
    </source>
</evidence>
<keyword evidence="9 13" id="KW-0238">DNA-binding</keyword>
<dbReference type="Gene3D" id="1.20.1050.90">
    <property type="entry name" value="RecF/RecN/SMC, N-terminal domain"/>
    <property type="match status" value="1"/>
</dbReference>
<dbReference type="Pfam" id="PF02463">
    <property type="entry name" value="SMC_N"/>
    <property type="match status" value="1"/>
</dbReference>
<dbReference type="GO" id="GO:0005737">
    <property type="term" value="C:cytoplasm"/>
    <property type="evidence" value="ECO:0007669"/>
    <property type="project" value="UniProtKB-SubCell"/>
</dbReference>